<keyword evidence="1" id="KW-0678">Repressor</keyword>
<evidence type="ECO:0000259" key="2">
    <source>
        <dbReference type="SMART" id="SM00761"/>
    </source>
</evidence>
<dbReference type="PANTHER" id="PTHR12346">
    <property type="entry name" value="SIN3B-RELATED"/>
    <property type="match status" value="1"/>
</dbReference>
<name>A2FAG8_TRIV3</name>
<dbReference type="STRING" id="5722.A2FAG8"/>
<organism evidence="3 4">
    <name type="scientific">Trichomonas vaginalis (strain ATCC PRA-98 / G3)</name>
    <dbReference type="NCBI Taxonomy" id="412133"/>
    <lineage>
        <taxon>Eukaryota</taxon>
        <taxon>Metamonada</taxon>
        <taxon>Parabasalia</taxon>
        <taxon>Trichomonadida</taxon>
        <taxon>Trichomonadidae</taxon>
        <taxon>Trichomonas</taxon>
    </lineage>
</organism>
<dbReference type="AlphaFoldDB" id="A2FAG8"/>
<dbReference type="InParanoid" id="A2FAG8"/>
<keyword evidence="4" id="KW-1185">Reference proteome</keyword>
<dbReference type="KEGG" id="tva:4755889"/>
<dbReference type="GO" id="GO:0000785">
    <property type="term" value="C:chromatin"/>
    <property type="evidence" value="ECO:0000318"/>
    <property type="project" value="GO_Central"/>
</dbReference>
<dbReference type="SMR" id="A2FAG8"/>
<dbReference type="PANTHER" id="PTHR12346:SF0">
    <property type="entry name" value="SIN3A, ISOFORM G"/>
    <property type="match status" value="1"/>
</dbReference>
<accession>A2FAG8</accession>
<dbReference type="Proteomes" id="UP000001542">
    <property type="component" value="Unassembled WGS sequence"/>
</dbReference>
<dbReference type="RefSeq" id="XP_001311035.1">
    <property type="nucleotide sequence ID" value="XM_001311034.1"/>
</dbReference>
<dbReference type="VEuPathDB" id="TrichDB:TVAG_439490"/>
<sequence>MDSSLLSFISDIQLQLKNKQRSDAILRTLCLYAEKKIPRSTCLTIVFSLLRSHAALTQKFAAIVEEIPPPLSRSGCLTDDPYLITAIEYELWPNALKQFLLRIRDVMLRRGNLLDAFVFLEHVKPTSGPFWLLWELFKPISQTNHFMQLIYDGCVKLSYIPPYLKTDIPPSQADLNPSAITHQKIVDSEVVCTYPSDIWQPFNPIGRKKIGSYGLLPPEKVDCTCSGRRVSEYCACNDRWAISAAGLDCNFKFVQKNQYEDRIYDNEDERVQMDVAITRMRSSILRLTSLKTAILDPRIKIDTSSFPQCNLTPLDFLTLEDIYGPTNLDSVLFAMTQNPVKMLDTVIERTSEKMNDLSEFRRQKEPEYHEFNKRNIKKSLDKKNEPVNQTHQTNVSVKEEDPFETLKEGKERTFSFDLEHVTVVNEIINRCCRFSMQHMQADVAPTLISRFLMVFLGFQEKSNSNTVFSLIPTSCDGDDLETHYMTIPLYKMLFYYWQLTETVSFILRESFLITNNSSSENSEEIKNIIKPQGIKVAAMLGYISNNNIANVNSSVVKETLIELIPNYYSNQKHVNSLESNFEIPSQSPLPNLDSIRKCLMSFMKAAQSVAMNTPSLEIVEATQVSDKIVYRAMCLAAVSGLGHFRCKLNSDDEKVTVTIKGYLPKCLKQSKTVRVYVKNKNCVQKIDRNDINAHQETFKNLVIQKRGKMKVRNVLNELCFRMDYDGLQFKNSGADFIRPEQK</sequence>
<dbReference type="eggNOG" id="KOG4204">
    <property type="taxonomic scope" value="Eukaryota"/>
</dbReference>
<gene>
    <name evidence="3" type="ORF">TVAG_439490</name>
</gene>
<proteinExistence type="predicted"/>
<dbReference type="SMART" id="SM00761">
    <property type="entry name" value="HDAC_interact"/>
    <property type="match status" value="1"/>
</dbReference>
<reference evidence="3" key="1">
    <citation type="submission" date="2006-10" db="EMBL/GenBank/DDBJ databases">
        <authorList>
            <person name="Amadeo P."/>
            <person name="Zhao Q."/>
            <person name="Wortman J."/>
            <person name="Fraser-Liggett C."/>
            <person name="Carlton J."/>
        </authorList>
    </citation>
    <scope>NUCLEOTIDE SEQUENCE</scope>
    <source>
        <strain evidence="3">G3</strain>
    </source>
</reference>
<dbReference type="VEuPathDB" id="TrichDB:TVAGG3_0911320"/>
<reference evidence="3" key="2">
    <citation type="journal article" date="2007" name="Science">
        <title>Draft genome sequence of the sexually transmitted pathogen Trichomonas vaginalis.</title>
        <authorList>
            <person name="Carlton J.M."/>
            <person name="Hirt R.P."/>
            <person name="Silva J.C."/>
            <person name="Delcher A.L."/>
            <person name="Schatz M."/>
            <person name="Zhao Q."/>
            <person name="Wortman J.R."/>
            <person name="Bidwell S.L."/>
            <person name="Alsmark U.C.M."/>
            <person name="Besteiro S."/>
            <person name="Sicheritz-Ponten T."/>
            <person name="Noel C.J."/>
            <person name="Dacks J.B."/>
            <person name="Foster P.G."/>
            <person name="Simillion C."/>
            <person name="Van de Peer Y."/>
            <person name="Miranda-Saavedra D."/>
            <person name="Barton G.J."/>
            <person name="Westrop G.D."/>
            <person name="Mueller S."/>
            <person name="Dessi D."/>
            <person name="Fiori P.L."/>
            <person name="Ren Q."/>
            <person name="Paulsen I."/>
            <person name="Zhang H."/>
            <person name="Bastida-Corcuera F.D."/>
            <person name="Simoes-Barbosa A."/>
            <person name="Brown M.T."/>
            <person name="Hayes R.D."/>
            <person name="Mukherjee M."/>
            <person name="Okumura C.Y."/>
            <person name="Schneider R."/>
            <person name="Smith A.J."/>
            <person name="Vanacova S."/>
            <person name="Villalvazo M."/>
            <person name="Haas B.J."/>
            <person name="Pertea M."/>
            <person name="Feldblyum T.V."/>
            <person name="Utterback T.R."/>
            <person name="Shu C.L."/>
            <person name="Osoegawa K."/>
            <person name="de Jong P.J."/>
            <person name="Hrdy I."/>
            <person name="Horvathova L."/>
            <person name="Zubacova Z."/>
            <person name="Dolezal P."/>
            <person name="Malik S.B."/>
            <person name="Logsdon J.M. Jr."/>
            <person name="Henze K."/>
            <person name="Gupta A."/>
            <person name="Wang C.C."/>
            <person name="Dunne R.L."/>
            <person name="Upcroft J.A."/>
            <person name="Upcroft P."/>
            <person name="White O."/>
            <person name="Salzberg S.L."/>
            <person name="Tang P."/>
            <person name="Chiu C.-H."/>
            <person name="Lee Y.-S."/>
            <person name="Embley T.M."/>
            <person name="Coombs G.H."/>
            <person name="Mottram J.C."/>
            <person name="Tachezy J."/>
            <person name="Fraser-Liggett C.M."/>
            <person name="Johnson P.J."/>
        </authorList>
    </citation>
    <scope>NUCLEOTIDE SEQUENCE [LARGE SCALE GENOMIC DNA]</scope>
    <source>
        <strain evidence="3">G3</strain>
    </source>
</reference>
<dbReference type="InterPro" id="IPR039774">
    <property type="entry name" value="Sin3-like"/>
</dbReference>
<protein>
    <recommendedName>
        <fullName evidence="2">Histone deacetylase interacting domain-containing protein</fullName>
    </recommendedName>
</protein>
<dbReference type="EMBL" id="DS113688">
    <property type="protein sequence ID" value="EAX98105.1"/>
    <property type="molecule type" value="Genomic_DNA"/>
</dbReference>
<dbReference type="Pfam" id="PF08295">
    <property type="entry name" value="Sin3_corepress"/>
    <property type="match status" value="1"/>
</dbReference>
<evidence type="ECO:0000256" key="1">
    <source>
        <dbReference type="ARBA" id="ARBA00022491"/>
    </source>
</evidence>
<dbReference type="InterPro" id="IPR013194">
    <property type="entry name" value="HDAC_interact_dom"/>
</dbReference>
<feature type="domain" description="Histone deacetylase interacting" evidence="2">
    <location>
        <begin position="206"/>
        <end position="304"/>
    </location>
</feature>
<evidence type="ECO:0000313" key="3">
    <source>
        <dbReference type="EMBL" id="EAX98105.1"/>
    </source>
</evidence>
<evidence type="ECO:0000313" key="4">
    <source>
        <dbReference type="Proteomes" id="UP000001542"/>
    </source>
</evidence>
<dbReference type="GO" id="GO:0000118">
    <property type="term" value="C:histone deacetylase complex"/>
    <property type="evidence" value="ECO:0000318"/>
    <property type="project" value="GO_Central"/>
</dbReference>
<dbReference type="OrthoDB" id="10265969at2759"/>
<dbReference type="GO" id="GO:0000122">
    <property type="term" value="P:negative regulation of transcription by RNA polymerase II"/>
    <property type="evidence" value="ECO:0000318"/>
    <property type="project" value="GO_Central"/>
</dbReference>
<dbReference type="GO" id="GO:0003714">
    <property type="term" value="F:transcription corepressor activity"/>
    <property type="evidence" value="ECO:0000318"/>
    <property type="project" value="GO_Central"/>
</dbReference>